<reference evidence="1 2" key="1">
    <citation type="journal article" date="2021" name="BMC Biol.">
        <title>Horizontally acquired antibacterial genes associated with adaptive radiation of ladybird beetles.</title>
        <authorList>
            <person name="Li H.S."/>
            <person name="Tang X.F."/>
            <person name="Huang Y.H."/>
            <person name="Xu Z.Y."/>
            <person name="Chen M.L."/>
            <person name="Du X.Y."/>
            <person name="Qiu B.Y."/>
            <person name="Chen P.T."/>
            <person name="Zhang W."/>
            <person name="Slipinski A."/>
            <person name="Escalona H.E."/>
            <person name="Waterhouse R.M."/>
            <person name="Zwick A."/>
            <person name="Pang H."/>
        </authorList>
    </citation>
    <scope>NUCLEOTIDE SEQUENCE [LARGE SCALE GENOMIC DNA]</scope>
    <source>
        <strain evidence="1">SYSU2018</strain>
    </source>
</reference>
<sequence>MLIVFFDPPRICAPRVTVNAAYYVKVLERLKRQIPSINYTPYTPDLAPADFFLLPKLKMQLKGLFCEDVPSIQEVVPESLRITSEALKGMCVISR</sequence>
<gene>
    <name evidence="1" type="ORF">HHI36_017185</name>
</gene>
<name>A0ABD2NMC0_9CUCU</name>
<dbReference type="AlphaFoldDB" id="A0ABD2NMC0"/>
<keyword evidence="2" id="KW-1185">Reference proteome</keyword>
<dbReference type="Proteomes" id="UP001516400">
    <property type="component" value="Unassembled WGS sequence"/>
</dbReference>
<comment type="caution">
    <text evidence="1">The sequence shown here is derived from an EMBL/GenBank/DDBJ whole genome shotgun (WGS) entry which is preliminary data.</text>
</comment>
<accession>A0ABD2NMC0</accession>
<dbReference type="EMBL" id="JABFTP020000124">
    <property type="protein sequence ID" value="KAL3279679.1"/>
    <property type="molecule type" value="Genomic_DNA"/>
</dbReference>
<evidence type="ECO:0000313" key="1">
    <source>
        <dbReference type="EMBL" id="KAL3279679.1"/>
    </source>
</evidence>
<proteinExistence type="predicted"/>
<organism evidence="1 2">
    <name type="scientific">Cryptolaemus montrouzieri</name>
    <dbReference type="NCBI Taxonomy" id="559131"/>
    <lineage>
        <taxon>Eukaryota</taxon>
        <taxon>Metazoa</taxon>
        <taxon>Ecdysozoa</taxon>
        <taxon>Arthropoda</taxon>
        <taxon>Hexapoda</taxon>
        <taxon>Insecta</taxon>
        <taxon>Pterygota</taxon>
        <taxon>Neoptera</taxon>
        <taxon>Endopterygota</taxon>
        <taxon>Coleoptera</taxon>
        <taxon>Polyphaga</taxon>
        <taxon>Cucujiformia</taxon>
        <taxon>Coccinelloidea</taxon>
        <taxon>Coccinellidae</taxon>
        <taxon>Scymninae</taxon>
        <taxon>Scymnini</taxon>
        <taxon>Cryptolaemus</taxon>
    </lineage>
</organism>
<protein>
    <submittedName>
        <fullName evidence="1">Uncharacterized protein</fullName>
    </submittedName>
</protein>
<evidence type="ECO:0000313" key="2">
    <source>
        <dbReference type="Proteomes" id="UP001516400"/>
    </source>
</evidence>